<comment type="caution">
    <text evidence="5">The sequence shown here is derived from an EMBL/GenBank/DDBJ whole genome shotgun (WGS) entry which is preliminary data.</text>
</comment>
<protein>
    <recommendedName>
        <fullName evidence="4">Tudor domain-containing protein</fullName>
    </recommendedName>
</protein>
<dbReference type="PANTHER" id="PTHR22948:SF29">
    <property type="entry name" value="FI02030P-RELATED"/>
    <property type="match status" value="1"/>
</dbReference>
<keyword evidence="6" id="KW-1185">Reference proteome</keyword>
<dbReference type="Pfam" id="PF00567">
    <property type="entry name" value="TUDOR"/>
    <property type="match status" value="1"/>
</dbReference>
<feature type="transmembrane region" description="Helical" evidence="3">
    <location>
        <begin position="12"/>
        <end position="30"/>
    </location>
</feature>
<feature type="region of interest" description="Disordered" evidence="2">
    <location>
        <begin position="197"/>
        <end position="232"/>
    </location>
</feature>
<organism evidence="5 6">
    <name type="scientific">Xylocopa violacea</name>
    <name type="common">Violet carpenter bee</name>
    <name type="synonym">Apis violacea</name>
    <dbReference type="NCBI Taxonomy" id="135666"/>
    <lineage>
        <taxon>Eukaryota</taxon>
        <taxon>Metazoa</taxon>
        <taxon>Ecdysozoa</taxon>
        <taxon>Arthropoda</taxon>
        <taxon>Hexapoda</taxon>
        <taxon>Insecta</taxon>
        <taxon>Pterygota</taxon>
        <taxon>Neoptera</taxon>
        <taxon>Endopterygota</taxon>
        <taxon>Hymenoptera</taxon>
        <taxon>Apocrita</taxon>
        <taxon>Aculeata</taxon>
        <taxon>Apoidea</taxon>
        <taxon>Anthophila</taxon>
        <taxon>Apidae</taxon>
        <taxon>Xylocopa</taxon>
        <taxon>Xylocopa</taxon>
    </lineage>
</organism>
<feature type="compositionally biased region" description="Low complexity" evidence="2">
    <location>
        <begin position="462"/>
        <end position="476"/>
    </location>
</feature>
<evidence type="ECO:0000256" key="1">
    <source>
        <dbReference type="PROSITE-ProRule" id="PRU00117"/>
    </source>
</evidence>
<name>A0ABP1PIN3_XYLVO</name>
<dbReference type="InterPro" id="IPR035437">
    <property type="entry name" value="SNase_OB-fold_sf"/>
</dbReference>
<dbReference type="PROSITE" id="PS50304">
    <property type="entry name" value="TUDOR"/>
    <property type="match status" value="1"/>
</dbReference>
<dbReference type="EMBL" id="CAXAJV020001301">
    <property type="protein sequence ID" value="CAL7951693.1"/>
    <property type="molecule type" value="Genomic_DNA"/>
</dbReference>
<feature type="compositionally biased region" description="Polar residues" evidence="2">
    <location>
        <begin position="571"/>
        <end position="582"/>
    </location>
</feature>
<keyword evidence="3" id="KW-0472">Membrane</keyword>
<dbReference type="SUPFAM" id="SSF63748">
    <property type="entry name" value="Tudor/PWWP/MBT"/>
    <property type="match status" value="1"/>
</dbReference>
<dbReference type="PROSITE" id="PS50084">
    <property type="entry name" value="KH_TYPE_1"/>
    <property type="match status" value="2"/>
</dbReference>
<dbReference type="SMART" id="SM00333">
    <property type="entry name" value="TUDOR"/>
    <property type="match status" value="1"/>
</dbReference>
<dbReference type="SMART" id="SM00322">
    <property type="entry name" value="KH"/>
    <property type="match status" value="2"/>
</dbReference>
<keyword evidence="3" id="KW-1133">Transmembrane helix</keyword>
<dbReference type="Proteomes" id="UP001642520">
    <property type="component" value="Unassembled WGS sequence"/>
</dbReference>
<keyword evidence="1" id="KW-0694">RNA-binding</keyword>
<keyword evidence="3" id="KW-0812">Transmembrane</keyword>
<accession>A0ABP1PIN3</accession>
<dbReference type="InterPro" id="IPR004088">
    <property type="entry name" value="KH_dom_type_1"/>
</dbReference>
<dbReference type="InterPro" id="IPR002999">
    <property type="entry name" value="Tudor"/>
</dbReference>
<dbReference type="InterPro" id="IPR036612">
    <property type="entry name" value="KH_dom_type_1_sf"/>
</dbReference>
<sequence length="628" mass="70230">MKWVSRQFTLPVLLGLSLTSVGIAVLYVLYKKDEEDNASRRSRIEVPKRITLECKVPRQFVPAIIGRSGSTIKDVQNKTGTQIHFKEDNIESPDRICIIRGSYEGAQLAEEMIKSLIRNQPIIETYELYVPQKACGRIIGRGGETVQQIQSISSAKVTVDSGYVPYDPNAERRIIIKGTAEQIAVALSQIEEKIREEKNARTQLEASSASRLPRGKLSPRNTKVNASEQVQTTESLPLQVSEGLMEIYVSAMENPSQFWIQVVGPGTTALDKLVSEMTAYYNDEQNHELHTLRNITLGQIVAAKFSFDEQWYRAEVISTPEYGQCDVYFVDYGDHETVQLDSILELRTDFLSLRLQAIECSLANIKPRDNEWSSEACEKFSELTWLAQWKVLVAKVRGYKERALSYGRSRREGSPIPCVDLYDKNEDKDINIGQELINEGFAEPEETLSSAASSTLSLSTRSHEITTISSPASTSPLAKRDLSPETSANISRKADSNIDSANTSVIDLEASGNASMRLQVEEIDLVTPQKPSGRIEEVDLVTPVKEETSRFIETERKVQREDGGGDYLRNGNRNQYGKSRNPQLKIDRSSRIAPAGYESDLSDDSDELELGPVDISDRNISLNNCNEV</sequence>
<feature type="region of interest" description="Disordered" evidence="2">
    <location>
        <begin position="462"/>
        <end position="495"/>
    </location>
</feature>
<feature type="domain" description="Tudor" evidence="4">
    <location>
        <begin position="294"/>
        <end position="353"/>
    </location>
</feature>
<feature type="compositionally biased region" description="Polar residues" evidence="2">
    <location>
        <begin position="219"/>
        <end position="232"/>
    </location>
</feature>
<evidence type="ECO:0000313" key="6">
    <source>
        <dbReference type="Proteomes" id="UP001642520"/>
    </source>
</evidence>
<feature type="compositionally biased region" description="Acidic residues" evidence="2">
    <location>
        <begin position="600"/>
        <end position="609"/>
    </location>
</feature>
<dbReference type="Pfam" id="PF00013">
    <property type="entry name" value="KH_1"/>
    <property type="match status" value="2"/>
</dbReference>
<dbReference type="Gene3D" id="2.40.50.90">
    <property type="match status" value="1"/>
</dbReference>
<dbReference type="PANTHER" id="PTHR22948">
    <property type="entry name" value="TUDOR DOMAIN CONTAINING PROTEIN"/>
    <property type="match status" value="1"/>
</dbReference>
<evidence type="ECO:0000313" key="5">
    <source>
        <dbReference type="EMBL" id="CAL7951693.1"/>
    </source>
</evidence>
<dbReference type="Gene3D" id="3.30.1370.10">
    <property type="entry name" value="K Homology domain, type 1"/>
    <property type="match status" value="2"/>
</dbReference>
<evidence type="ECO:0000256" key="3">
    <source>
        <dbReference type="SAM" id="Phobius"/>
    </source>
</evidence>
<feature type="region of interest" description="Disordered" evidence="2">
    <location>
        <begin position="558"/>
        <end position="614"/>
    </location>
</feature>
<proteinExistence type="predicted"/>
<evidence type="ECO:0000256" key="2">
    <source>
        <dbReference type="SAM" id="MobiDB-lite"/>
    </source>
</evidence>
<dbReference type="Gene3D" id="2.30.30.140">
    <property type="match status" value="1"/>
</dbReference>
<evidence type="ECO:0000259" key="4">
    <source>
        <dbReference type="PROSITE" id="PS50304"/>
    </source>
</evidence>
<dbReference type="InterPro" id="IPR050621">
    <property type="entry name" value="Tudor_domain_containing"/>
</dbReference>
<dbReference type="SUPFAM" id="SSF54791">
    <property type="entry name" value="Eukaryotic type KH-domain (KH-domain type I)"/>
    <property type="match status" value="2"/>
</dbReference>
<gene>
    <name evidence="5" type="ORF">XYLVIOL_LOCUS10652</name>
</gene>
<dbReference type="InterPro" id="IPR004087">
    <property type="entry name" value="KH_dom"/>
</dbReference>
<feature type="compositionally biased region" description="Polar residues" evidence="2">
    <location>
        <begin position="201"/>
        <end position="210"/>
    </location>
</feature>
<reference evidence="5 6" key="1">
    <citation type="submission" date="2024-08" db="EMBL/GenBank/DDBJ databases">
        <authorList>
            <person name="Will J Nash"/>
            <person name="Angela Man"/>
            <person name="Seanna McTaggart"/>
            <person name="Kendall Baker"/>
            <person name="Tom Barker"/>
            <person name="Leah Catchpole"/>
            <person name="Alex Durrant"/>
            <person name="Karim Gharbi"/>
            <person name="Naomi Irish"/>
            <person name="Gemy Kaithakottil"/>
            <person name="Debby Ku"/>
            <person name="Aaliyah Providence"/>
            <person name="Felix Shaw"/>
            <person name="David Swarbreck"/>
            <person name="Chris Watkins"/>
            <person name="Ann M. McCartney"/>
            <person name="Giulio Formenti"/>
            <person name="Alice Mouton"/>
            <person name="Noel Vella"/>
            <person name="Bjorn M von Reumont"/>
            <person name="Adriana Vella"/>
            <person name="Wilfried Haerty"/>
        </authorList>
    </citation>
    <scope>NUCLEOTIDE SEQUENCE [LARGE SCALE GENOMIC DNA]</scope>
</reference>